<comment type="caution">
    <text evidence="3">The sequence shown here is derived from an EMBL/GenBank/DDBJ whole genome shotgun (WGS) entry which is preliminary data.</text>
</comment>
<evidence type="ECO:0000313" key="3">
    <source>
        <dbReference type="EMBL" id="THG15911.1"/>
    </source>
</evidence>
<feature type="region of interest" description="Disordered" evidence="1">
    <location>
        <begin position="83"/>
        <end position="139"/>
    </location>
</feature>
<keyword evidence="2" id="KW-0732">Signal</keyword>
<dbReference type="EMBL" id="SDRB02004384">
    <property type="protein sequence ID" value="THG15911.1"/>
    <property type="molecule type" value="Genomic_DNA"/>
</dbReference>
<keyword evidence="4" id="KW-1185">Reference proteome</keyword>
<evidence type="ECO:0000256" key="2">
    <source>
        <dbReference type="SAM" id="SignalP"/>
    </source>
</evidence>
<reference evidence="3 4" key="1">
    <citation type="journal article" date="2018" name="Proc. Natl. Acad. Sci. U.S.A.">
        <title>Draft genome sequence of Camellia sinensis var. sinensis provides insights into the evolution of the tea genome and tea quality.</title>
        <authorList>
            <person name="Wei C."/>
            <person name="Yang H."/>
            <person name="Wang S."/>
            <person name="Zhao J."/>
            <person name="Liu C."/>
            <person name="Gao L."/>
            <person name="Xia E."/>
            <person name="Lu Y."/>
            <person name="Tai Y."/>
            <person name="She G."/>
            <person name="Sun J."/>
            <person name="Cao H."/>
            <person name="Tong W."/>
            <person name="Gao Q."/>
            <person name="Li Y."/>
            <person name="Deng W."/>
            <person name="Jiang X."/>
            <person name="Wang W."/>
            <person name="Chen Q."/>
            <person name="Zhang S."/>
            <person name="Li H."/>
            <person name="Wu J."/>
            <person name="Wang P."/>
            <person name="Li P."/>
            <person name="Shi C."/>
            <person name="Zheng F."/>
            <person name="Jian J."/>
            <person name="Huang B."/>
            <person name="Shan D."/>
            <person name="Shi M."/>
            <person name="Fang C."/>
            <person name="Yue Y."/>
            <person name="Li F."/>
            <person name="Li D."/>
            <person name="Wei S."/>
            <person name="Han B."/>
            <person name="Jiang C."/>
            <person name="Yin Y."/>
            <person name="Xia T."/>
            <person name="Zhang Z."/>
            <person name="Bennetzen J.L."/>
            <person name="Zhao S."/>
            <person name="Wan X."/>
        </authorList>
    </citation>
    <scope>NUCLEOTIDE SEQUENCE [LARGE SCALE GENOMIC DNA]</scope>
    <source>
        <strain evidence="4">cv. Shuchazao</strain>
        <tissue evidence="3">Leaf</tissue>
    </source>
</reference>
<accession>A0A4S4EHE7</accession>
<feature type="chain" id="PRO_5020997761" description="Cell wall protein" evidence="2">
    <location>
        <begin position="25"/>
        <end position="139"/>
    </location>
</feature>
<evidence type="ECO:0000256" key="1">
    <source>
        <dbReference type="SAM" id="MobiDB-lite"/>
    </source>
</evidence>
<dbReference type="AlphaFoldDB" id="A0A4S4EHE7"/>
<dbReference type="PANTHER" id="PTHR36733">
    <property type="entry name" value="CELL WALL PROTEIN-RELATED"/>
    <property type="match status" value="1"/>
</dbReference>
<dbReference type="InterPro" id="IPR034565">
    <property type="entry name" value="Put_cell_wall"/>
</dbReference>
<proteinExistence type="predicted"/>
<name>A0A4S4EHE7_CAMSN</name>
<feature type="signal peptide" evidence="2">
    <location>
        <begin position="1"/>
        <end position="24"/>
    </location>
</feature>
<organism evidence="3 4">
    <name type="scientific">Camellia sinensis var. sinensis</name>
    <name type="common">China tea</name>
    <dbReference type="NCBI Taxonomy" id="542762"/>
    <lineage>
        <taxon>Eukaryota</taxon>
        <taxon>Viridiplantae</taxon>
        <taxon>Streptophyta</taxon>
        <taxon>Embryophyta</taxon>
        <taxon>Tracheophyta</taxon>
        <taxon>Spermatophyta</taxon>
        <taxon>Magnoliopsida</taxon>
        <taxon>eudicotyledons</taxon>
        <taxon>Gunneridae</taxon>
        <taxon>Pentapetalae</taxon>
        <taxon>asterids</taxon>
        <taxon>Ericales</taxon>
        <taxon>Theaceae</taxon>
        <taxon>Camellia</taxon>
    </lineage>
</organism>
<evidence type="ECO:0008006" key="5">
    <source>
        <dbReference type="Google" id="ProtNLM"/>
    </source>
</evidence>
<feature type="compositionally biased region" description="Gly residues" evidence="1">
    <location>
        <begin position="83"/>
        <end position="105"/>
    </location>
</feature>
<protein>
    <recommendedName>
        <fullName evidence="5">Cell wall protein</fullName>
    </recommendedName>
</protein>
<feature type="compositionally biased region" description="Low complexity" evidence="1">
    <location>
        <begin position="113"/>
        <end position="124"/>
    </location>
</feature>
<sequence length="139" mass="13826">MAFNSKSALSFLLIFNILLAITNRAVFAGRAIPTDSKNTNMKQPDSFIGKDGSVLVPGIGRFMLPPLGPGFDPFTYNPVTGTNGGFGIGSGSDTGTGAGTGGSYVPGGDDTLVPNPGVEVPNPGSGIGGNTPGAAAARP</sequence>
<gene>
    <name evidence="3" type="ORF">TEA_008946</name>
</gene>
<dbReference type="Proteomes" id="UP000306102">
    <property type="component" value="Unassembled WGS sequence"/>
</dbReference>
<evidence type="ECO:0000313" key="4">
    <source>
        <dbReference type="Proteomes" id="UP000306102"/>
    </source>
</evidence>
<dbReference type="PANTHER" id="PTHR36733:SF1">
    <property type="entry name" value="CELL WALL PROTEIN-RELATED"/>
    <property type="match status" value="1"/>
</dbReference>